<evidence type="ECO:0000313" key="3">
    <source>
        <dbReference type="Proteomes" id="UP000825935"/>
    </source>
</evidence>
<evidence type="ECO:0000313" key="2">
    <source>
        <dbReference type="EMBL" id="KAH7404426.1"/>
    </source>
</evidence>
<dbReference type="EMBL" id="CM035420">
    <property type="protein sequence ID" value="KAH7404426.1"/>
    <property type="molecule type" value="Genomic_DNA"/>
</dbReference>
<accession>A0A8T2T3K1</accession>
<proteinExistence type="predicted"/>
<dbReference type="AlphaFoldDB" id="A0A8T2T3K1"/>
<organism evidence="2 3">
    <name type="scientific">Ceratopteris richardii</name>
    <name type="common">Triangle waterfern</name>
    <dbReference type="NCBI Taxonomy" id="49495"/>
    <lineage>
        <taxon>Eukaryota</taxon>
        <taxon>Viridiplantae</taxon>
        <taxon>Streptophyta</taxon>
        <taxon>Embryophyta</taxon>
        <taxon>Tracheophyta</taxon>
        <taxon>Polypodiopsida</taxon>
        <taxon>Polypodiidae</taxon>
        <taxon>Polypodiales</taxon>
        <taxon>Pteridineae</taxon>
        <taxon>Pteridaceae</taxon>
        <taxon>Parkerioideae</taxon>
        <taxon>Ceratopteris</taxon>
    </lineage>
</organism>
<evidence type="ECO:0000256" key="1">
    <source>
        <dbReference type="SAM" id="MobiDB-lite"/>
    </source>
</evidence>
<sequence>MGEVRVGAHKTSMREIVDEADQSDQSTPDAGQATDKHGDRTSEYVLTLEELLCVGKERSTGLGALKWAIDTNFIPAEGYIRLLHVMRPLRFIRNRMSLSSLSKKTTH</sequence>
<reference evidence="2" key="1">
    <citation type="submission" date="2021-08" db="EMBL/GenBank/DDBJ databases">
        <title>WGS assembly of Ceratopteris richardii.</title>
        <authorList>
            <person name="Marchant D.B."/>
            <person name="Chen G."/>
            <person name="Jenkins J."/>
            <person name="Shu S."/>
            <person name="Leebens-Mack J."/>
            <person name="Grimwood J."/>
            <person name="Schmutz J."/>
            <person name="Soltis P."/>
            <person name="Soltis D."/>
            <person name="Chen Z.-H."/>
        </authorList>
    </citation>
    <scope>NUCLEOTIDE SEQUENCE</scope>
    <source>
        <strain evidence="2">Whitten #5841</strain>
        <tissue evidence="2">Leaf</tissue>
    </source>
</reference>
<feature type="region of interest" description="Disordered" evidence="1">
    <location>
        <begin position="1"/>
        <end position="39"/>
    </location>
</feature>
<comment type="caution">
    <text evidence="2">The sequence shown here is derived from an EMBL/GenBank/DDBJ whole genome shotgun (WGS) entry which is preliminary data.</text>
</comment>
<name>A0A8T2T3K1_CERRI</name>
<keyword evidence="3" id="KW-1185">Reference proteome</keyword>
<dbReference type="Proteomes" id="UP000825935">
    <property type="component" value="Chromosome 15"/>
</dbReference>
<gene>
    <name evidence="2" type="ORF">KP509_15G025200</name>
</gene>
<protein>
    <submittedName>
        <fullName evidence="2">Uncharacterized protein</fullName>
    </submittedName>
</protein>